<evidence type="ECO:0000313" key="2">
    <source>
        <dbReference type="EMBL" id="CAG6726003.1"/>
    </source>
</evidence>
<protein>
    <recommendedName>
        <fullName evidence="1">Endonuclease/exonuclease/phosphatase domain-containing protein</fullName>
    </recommendedName>
</protein>
<reference evidence="2" key="1">
    <citation type="submission" date="2021-05" db="EMBL/GenBank/DDBJ databases">
        <authorList>
            <person name="Alioto T."/>
            <person name="Alioto T."/>
            <person name="Gomez Garrido J."/>
        </authorList>
    </citation>
    <scope>NUCLEOTIDE SEQUENCE</scope>
</reference>
<dbReference type="Gene3D" id="3.60.10.10">
    <property type="entry name" value="Endonuclease/exonuclease/phosphatase"/>
    <property type="match status" value="1"/>
</dbReference>
<feature type="domain" description="Endonuclease/exonuclease/phosphatase" evidence="1">
    <location>
        <begin position="60"/>
        <end position="179"/>
    </location>
</feature>
<proteinExistence type="predicted"/>
<evidence type="ECO:0000259" key="1">
    <source>
        <dbReference type="Pfam" id="PF03372"/>
    </source>
</evidence>
<accession>A0A8D8YC86</accession>
<organism evidence="2">
    <name type="scientific">Cacopsylla melanoneura</name>
    <dbReference type="NCBI Taxonomy" id="428564"/>
    <lineage>
        <taxon>Eukaryota</taxon>
        <taxon>Metazoa</taxon>
        <taxon>Ecdysozoa</taxon>
        <taxon>Arthropoda</taxon>
        <taxon>Hexapoda</taxon>
        <taxon>Insecta</taxon>
        <taxon>Pterygota</taxon>
        <taxon>Neoptera</taxon>
        <taxon>Paraneoptera</taxon>
        <taxon>Hemiptera</taxon>
        <taxon>Sternorrhyncha</taxon>
        <taxon>Psylloidea</taxon>
        <taxon>Psyllidae</taxon>
        <taxon>Psyllinae</taxon>
        <taxon>Cacopsylla</taxon>
    </lineage>
</organism>
<dbReference type="GO" id="GO:0003824">
    <property type="term" value="F:catalytic activity"/>
    <property type="evidence" value="ECO:0007669"/>
    <property type="project" value="InterPro"/>
</dbReference>
<dbReference type="PANTHER" id="PTHR33776">
    <property type="entry name" value="ENDO/EXONUCLEASE/PHOSPHATASE DOMAIN-CONTAINING PROTEIN"/>
    <property type="match status" value="1"/>
</dbReference>
<dbReference type="Pfam" id="PF03372">
    <property type="entry name" value="Exo_endo_phos"/>
    <property type="match status" value="1"/>
</dbReference>
<dbReference type="SUPFAM" id="SSF56219">
    <property type="entry name" value="DNase I-like"/>
    <property type="match status" value="1"/>
</dbReference>
<dbReference type="PANTHER" id="PTHR33776:SF4">
    <property type="entry name" value="ENDONUCLEASE_EXONUCLEASE_PHOSPHATASE DOMAIN-CONTAINING PROTEIN"/>
    <property type="match status" value="1"/>
</dbReference>
<sequence length="383" mass="45898">MSFEDIEELNINIDTQIYENIEEWNKNELKNRNKNDLIILHSNIQNLSRKSFHTLQLYLENKTRNIDIIILSEINCKPEEIQLYHLQNFNVTYCCRKKKKGGGIIIYTKENISITELKHMTFKYTENIEIQIDRKNIILNVMYKPPKINPNEFIKELKKWLKIEEVKQKDIILIGDVNINTLVNNNITQSYLELLSDNKIINTIRKPTRVETRKGKITTSCIDHVNLRTKNKFTSGIIEDKIADHYFIYTKIYESKINDDNEMVKINILDQEKINQMIMEYNWDELINENNDSEELYNKFVYIYNELLKKSEKTIKIKKKYVGNTWVSEELRRLIKLKNEKWKNVKRNPNNIEMLNEYKEIRNKLTNKITQAKKRSLIQLKVT</sequence>
<dbReference type="InterPro" id="IPR005135">
    <property type="entry name" value="Endo/exonuclease/phosphatase"/>
</dbReference>
<dbReference type="EMBL" id="HBUF01370715">
    <property type="protein sequence ID" value="CAG6726003.1"/>
    <property type="molecule type" value="Transcribed_RNA"/>
</dbReference>
<name>A0A8D8YC86_9HEMI</name>
<dbReference type="AlphaFoldDB" id="A0A8D8YC86"/>
<dbReference type="InterPro" id="IPR036691">
    <property type="entry name" value="Endo/exonu/phosph_ase_sf"/>
</dbReference>